<dbReference type="SMART" id="SM00220">
    <property type="entry name" value="S_TKc"/>
    <property type="match status" value="1"/>
</dbReference>
<dbReference type="GeneID" id="59333460"/>
<comment type="caution">
    <text evidence="3">The sequence shown here is derived from an EMBL/GenBank/DDBJ whole genome shotgun (WGS) entry which is preliminary data.</text>
</comment>
<reference evidence="3 4" key="1">
    <citation type="journal article" date="2020" name="Genomics">
        <title>Complete, high-quality genomes from long-read metagenomic sequencing of two wolf lichen thalli reveals enigmatic genome architecture.</title>
        <authorList>
            <person name="McKenzie S.K."/>
            <person name="Walston R.F."/>
            <person name="Allen J.L."/>
        </authorList>
    </citation>
    <scope>NUCLEOTIDE SEQUENCE [LARGE SCALE GENOMIC DNA]</scope>
    <source>
        <strain evidence="3">WasteWater1</strain>
    </source>
</reference>
<dbReference type="GO" id="GO:0005524">
    <property type="term" value="F:ATP binding"/>
    <property type="evidence" value="ECO:0007669"/>
    <property type="project" value="InterPro"/>
</dbReference>
<proteinExistence type="predicted"/>
<dbReference type="GO" id="GO:0004672">
    <property type="term" value="F:protein kinase activity"/>
    <property type="evidence" value="ECO:0007669"/>
    <property type="project" value="InterPro"/>
</dbReference>
<keyword evidence="4" id="KW-1185">Reference proteome</keyword>
<organism evidence="3 4">
    <name type="scientific">Letharia lupina</name>
    <dbReference type="NCBI Taxonomy" id="560253"/>
    <lineage>
        <taxon>Eukaryota</taxon>
        <taxon>Fungi</taxon>
        <taxon>Dikarya</taxon>
        <taxon>Ascomycota</taxon>
        <taxon>Pezizomycotina</taxon>
        <taxon>Lecanoromycetes</taxon>
        <taxon>OSLEUM clade</taxon>
        <taxon>Lecanoromycetidae</taxon>
        <taxon>Lecanorales</taxon>
        <taxon>Lecanorineae</taxon>
        <taxon>Parmeliaceae</taxon>
        <taxon>Letharia</taxon>
    </lineage>
</organism>
<sequence length="427" mass="48459">MRTIFEPDDADHAKTFSTEQYRAVCRTWNDGEHIKIAEEEPLPMKYINEYGKGSYGSVTRDQHTFTDAFYACKEQISVEARAHLLRGIARLKKLGHRHIVQLVKSYQRGNRYGILLKPAATTDLKKLLDRYRRNGLDYDKDSRDRRRDRVVLKLVLLTKAPGPNPARFLWADFGLAHDFGDSGNSKTTSKSRHRYSPRYATPVIMEEFEARKARGEIEHEDWGDDEDEDAPAQSIGGLVTLSAMDGILTSTPSVFYLIAEGSEASVPSDFESCMPFWKNTEGVQAWAKKQIQRLTRKDPLVFLFRLSSKMIARRPGDRPIISDVVRGLTEAHQQYFCTACLQQPEEPTSQAVIAEEQMVEGLEKAKFLSQSKHRANGQDHGSVHEVVAEAPPPAEELQDLVRRPRPSVQGERTKREEMVDAEPSSVE</sequence>
<evidence type="ECO:0000313" key="4">
    <source>
        <dbReference type="Proteomes" id="UP000593566"/>
    </source>
</evidence>
<gene>
    <name evidence="3" type="ORF">HO133_005054</name>
</gene>
<feature type="region of interest" description="Disordered" evidence="1">
    <location>
        <begin position="370"/>
        <end position="427"/>
    </location>
</feature>
<protein>
    <recommendedName>
        <fullName evidence="2">Protein kinase domain-containing protein</fullName>
    </recommendedName>
</protein>
<dbReference type="Gene3D" id="1.10.510.10">
    <property type="entry name" value="Transferase(Phosphotransferase) domain 1"/>
    <property type="match status" value="1"/>
</dbReference>
<feature type="domain" description="Protein kinase" evidence="2">
    <location>
        <begin position="44"/>
        <end position="336"/>
    </location>
</feature>
<accession>A0A8H6F964</accession>
<dbReference type="InterPro" id="IPR000719">
    <property type="entry name" value="Prot_kinase_dom"/>
</dbReference>
<evidence type="ECO:0000259" key="2">
    <source>
        <dbReference type="PROSITE" id="PS50011"/>
    </source>
</evidence>
<evidence type="ECO:0000313" key="3">
    <source>
        <dbReference type="EMBL" id="KAF6219229.1"/>
    </source>
</evidence>
<dbReference type="SUPFAM" id="SSF56112">
    <property type="entry name" value="Protein kinase-like (PK-like)"/>
    <property type="match status" value="1"/>
</dbReference>
<name>A0A8H6F964_9LECA</name>
<dbReference type="EMBL" id="JACCJB010000020">
    <property type="protein sequence ID" value="KAF6219229.1"/>
    <property type="molecule type" value="Genomic_DNA"/>
</dbReference>
<dbReference type="Proteomes" id="UP000593566">
    <property type="component" value="Unassembled WGS sequence"/>
</dbReference>
<dbReference type="InterPro" id="IPR011009">
    <property type="entry name" value="Kinase-like_dom_sf"/>
</dbReference>
<evidence type="ECO:0000256" key="1">
    <source>
        <dbReference type="SAM" id="MobiDB-lite"/>
    </source>
</evidence>
<dbReference type="PROSITE" id="PS50011">
    <property type="entry name" value="PROTEIN_KINASE_DOM"/>
    <property type="match status" value="1"/>
</dbReference>
<dbReference type="RefSeq" id="XP_037148664.1">
    <property type="nucleotide sequence ID" value="XM_037295966.1"/>
</dbReference>
<dbReference type="AlphaFoldDB" id="A0A8H6F964"/>